<feature type="region of interest" description="Disordered" evidence="1">
    <location>
        <begin position="200"/>
        <end position="252"/>
    </location>
</feature>
<name>A0A5C2RW06_9APHY</name>
<feature type="compositionally biased region" description="Basic residues" evidence="1">
    <location>
        <begin position="228"/>
        <end position="247"/>
    </location>
</feature>
<keyword evidence="3" id="KW-1185">Reference proteome</keyword>
<sequence length="447" mass="47915">MNFETAIYLQKDAGIESVPGMPVSDLLLLVDGPTAVHSYPMILPTDTPSRIHVGRIAGWIGSLSGAFLELCDITPKQRELLLALVCGYRAFIELPQGVRAADFYEFANRLVDVSDNVAPLKDAYPRLREVADWLEGILPPTCFSLLADRTSERTTVQESAQKQCNLMVTLAALLDPELHRAVAPEPTIPAATSTPTHTMDEHAAAHPTTSVTKVPPPPAPSPTSAKPVRSKRALKRARQAARRHAQRAKVYGSEPEICHTDTSSDVTNTITNSASSIPETHMEVLHSVHDPTDPSTPVPAALIAQLVGTDFVMIDTPSQPTSKSDHMARLSSDSSSPPAVQSHPHAGTRHAVTVEDVTDSEDDRSRSHLSTSGARAATLLVPRGGPMHPAQSPLAHIGTGSSGHDVVTADVDYNTDSSTPSLETVSNSSDSADKEYISDDDVYYDDV</sequence>
<dbReference type="AlphaFoldDB" id="A0A5C2RW06"/>
<dbReference type="OrthoDB" id="2750162at2759"/>
<accession>A0A5C2RW06</accession>
<evidence type="ECO:0000313" key="2">
    <source>
        <dbReference type="EMBL" id="RPD54707.1"/>
    </source>
</evidence>
<proteinExistence type="predicted"/>
<evidence type="ECO:0000313" key="3">
    <source>
        <dbReference type="Proteomes" id="UP000313359"/>
    </source>
</evidence>
<evidence type="ECO:0000256" key="1">
    <source>
        <dbReference type="SAM" id="MobiDB-lite"/>
    </source>
</evidence>
<reference evidence="2" key="1">
    <citation type="journal article" date="2018" name="Genome Biol. Evol.">
        <title>Genomics and development of Lentinus tigrinus, a white-rot wood-decaying mushroom with dimorphic fruiting bodies.</title>
        <authorList>
            <person name="Wu B."/>
            <person name="Xu Z."/>
            <person name="Knudson A."/>
            <person name="Carlson A."/>
            <person name="Chen N."/>
            <person name="Kovaka S."/>
            <person name="LaButti K."/>
            <person name="Lipzen A."/>
            <person name="Pennachio C."/>
            <person name="Riley R."/>
            <person name="Schakwitz W."/>
            <person name="Umezawa K."/>
            <person name="Ohm R.A."/>
            <person name="Grigoriev I.V."/>
            <person name="Nagy L.G."/>
            <person name="Gibbons J."/>
            <person name="Hibbett D."/>
        </authorList>
    </citation>
    <scope>NUCLEOTIDE SEQUENCE [LARGE SCALE GENOMIC DNA]</scope>
    <source>
        <strain evidence="2">ALCF2SS1-6</strain>
    </source>
</reference>
<dbReference type="EMBL" id="ML122302">
    <property type="protein sequence ID" value="RPD54707.1"/>
    <property type="molecule type" value="Genomic_DNA"/>
</dbReference>
<feature type="compositionally biased region" description="Polar residues" evidence="1">
    <location>
        <begin position="414"/>
        <end position="430"/>
    </location>
</feature>
<feature type="compositionally biased region" description="Acidic residues" evidence="1">
    <location>
        <begin position="438"/>
        <end position="447"/>
    </location>
</feature>
<protein>
    <submittedName>
        <fullName evidence="2">Uncharacterized protein</fullName>
    </submittedName>
</protein>
<dbReference type="Proteomes" id="UP000313359">
    <property type="component" value="Unassembled WGS sequence"/>
</dbReference>
<gene>
    <name evidence="2" type="ORF">L227DRAFT_615901</name>
</gene>
<organism evidence="2 3">
    <name type="scientific">Lentinus tigrinus ALCF2SS1-6</name>
    <dbReference type="NCBI Taxonomy" id="1328759"/>
    <lineage>
        <taxon>Eukaryota</taxon>
        <taxon>Fungi</taxon>
        <taxon>Dikarya</taxon>
        <taxon>Basidiomycota</taxon>
        <taxon>Agaricomycotina</taxon>
        <taxon>Agaricomycetes</taxon>
        <taxon>Polyporales</taxon>
        <taxon>Polyporaceae</taxon>
        <taxon>Lentinus</taxon>
    </lineage>
</organism>
<feature type="region of interest" description="Disordered" evidence="1">
    <location>
        <begin position="316"/>
        <end position="447"/>
    </location>
</feature>